<dbReference type="AlphaFoldDB" id="A0A1I0B4B0"/>
<dbReference type="Gene3D" id="1.10.287.110">
    <property type="entry name" value="DnaJ domain"/>
    <property type="match status" value="1"/>
</dbReference>
<comment type="function">
    <text evidence="4 7">Co-chaperone involved in the maturation of iron-sulfur cluster-containing proteins. Seems to help targeting proteins to be folded toward HscA.</text>
</comment>
<dbReference type="Proteomes" id="UP000242642">
    <property type="component" value="Unassembled WGS sequence"/>
</dbReference>
<comment type="subunit">
    <text evidence="5 7">Interacts with HscA and stimulates its ATPase activity. Interacts with IscU.</text>
</comment>
<dbReference type="GO" id="GO:0051087">
    <property type="term" value="F:protein-folding chaperone binding"/>
    <property type="evidence" value="ECO:0007669"/>
    <property type="project" value="InterPro"/>
</dbReference>
<sequence>MNYFKLFNLSEDYFIDVTDLSDVYQTKQRQFHPDRFASASDAEKLKALQMATEINSAYQTLKDPIKRAGYLLLLQGIDIQNEMVTLNDNAFLQHQFELRERIDALKANTKGNSEELLINLAILIQEINMEERVLKNDLFIAIENDTWDEAATCLRKLKYYERLLTQVDELEEDSVH</sequence>
<name>A0A1I0B4B0_9GAMM</name>
<keyword evidence="10" id="KW-1185">Reference proteome</keyword>
<evidence type="ECO:0000256" key="2">
    <source>
        <dbReference type="ARBA" id="ARBA00017570"/>
    </source>
</evidence>
<evidence type="ECO:0000256" key="3">
    <source>
        <dbReference type="ARBA" id="ARBA00023186"/>
    </source>
</evidence>
<dbReference type="PANTHER" id="PTHR14021">
    <property type="entry name" value="IRON-SULFUR CLUSTER CO-CHAPERONE PROTEIN HSCB"/>
    <property type="match status" value="1"/>
</dbReference>
<dbReference type="SUPFAM" id="SSF47144">
    <property type="entry name" value="HSC20 (HSCB), C-terminal oligomerisation domain"/>
    <property type="match status" value="1"/>
</dbReference>
<evidence type="ECO:0000313" key="9">
    <source>
        <dbReference type="EMBL" id="SET01205.1"/>
    </source>
</evidence>
<dbReference type="GO" id="GO:0044571">
    <property type="term" value="P:[2Fe-2S] cluster assembly"/>
    <property type="evidence" value="ECO:0007669"/>
    <property type="project" value="InterPro"/>
</dbReference>
<evidence type="ECO:0000256" key="1">
    <source>
        <dbReference type="ARBA" id="ARBA00010476"/>
    </source>
</evidence>
<dbReference type="InterPro" id="IPR036386">
    <property type="entry name" value="HscB_C_sf"/>
</dbReference>
<dbReference type="SMART" id="SM00271">
    <property type="entry name" value="DnaJ"/>
    <property type="match status" value="1"/>
</dbReference>
<dbReference type="InterPro" id="IPR009073">
    <property type="entry name" value="HscB_oligo_C"/>
</dbReference>
<dbReference type="NCBIfam" id="TIGR00714">
    <property type="entry name" value="hscB"/>
    <property type="match status" value="1"/>
</dbReference>
<reference evidence="10" key="1">
    <citation type="submission" date="2016-10" db="EMBL/GenBank/DDBJ databases">
        <authorList>
            <person name="Varghese N."/>
            <person name="Submissions S."/>
        </authorList>
    </citation>
    <scope>NUCLEOTIDE SEQUENCE [LARGE SCALE GENOMIC DNA]</scope>
    <source>
        <strain evidence="10">DSM 18579</strain>
    </source>
</reference>
<dbReference type="HAMAP" id="MF_00682">
    <property type="entry name" value="HscB"/>
    <property type="match status" value="1"/>
</dbReference>
<dbReference type="PANTHER" id="PTHR14021:SF15">
    <property type="entry name" value="IRON-SULFUR CLUSTER CO-CHAPERONE PROTEIN HSCB"/>
    <property type="match status" value="1"/>
</dbReference>
<dbReference type="GO" id="GO:1990230">
    <property type="term" value="C:iron-sulfur cluster transfer complex"/>
    <property type="evidence" value="ECO:0007669"/>
    <property type="project" value="TreeGrafter"/>
</dbReference>
<dbReference type="GO" id="GO:0006457">
    <property type="term" value="P:protein folding"/>
    <property type="evidence" value="ECO:0007669"/>
    <property type="project" value="UniProtKB-UniRule"/>
</dbReference>
<comment type="similarity">
    <text evidence="1 7">Belongs to the HscB family.</text>
</comment>
<evidence type="ECO:0000256" key="6">
    <source>
        <dbReference type="ARBA" id="ARBA00030734"/>
    </source>
</evidence>
<dbReference type="Pfam" id="PF07743">
    <property type="entry name" value="HSCB_C"/>
    <property type="match status" value="1"/>
</dbReference>
<dbReference type="InterPro" id="IPR004640">
    <property type="entry name" value="HscB"/>
</dbReference>
<dbReference type="GO" id="GO:0001671">
    <property type="term" value="F:ATPase activator activity"/>
    <property type="evidence" value="ECO:0007669"/>
    <property type="project" value="InterPro"/>
</dbReference>
<dbReference type="Pfam" id="PF00226">
    <property type="entry name" value="DnaJ"/>
    <property type="match status" value="1"/>
</dbReference>
<organism evidence="9 10">
    <name type="scientific">Thorsellia anophelis DSM 18579</name>
    <dbReference type="NCBI Taxonomy" id="1123402"/>
    <lineage>
        <taxon>Bacteria</taxon>
        <taxon>Pseudomonadati</taxon>
        <taxon>Pseudomonadota</taxon>
        <taxon>Gammaproteobacteria</taxon>
        <taxon>Enterobacterales</taxon>
        <taxon>Thorselliaceae</taxon>
        <taxon>Thorsellia</taxon>
    </lineage>
</organism>
<dbReference type="RefSeq" id="WP_177168590.1">
    <property type="nucleotide sequence ID" value="NZ_FOHV01000007.1"/>
</dbReference>
<evidence type="ECO:0000256" key="5">
    <source>
        <dbReference type="ARBA" id="ARBA00025986"/>
    </source>
</evidence>
<dbReference type="Gene3D" id="1.20.1280.20">
    <property type="entry name" value="HscB, C-terminal domain"/>
    <property type="match status" value="1"/>
</dbReference>
<evidence type="ECO:0000256" key="7">
    <source>
        <dbReference type="HAMAP-Rule" id="MF_00682"/>
    </source>
</evidence>
<proteinExistence type="inferred from homology"/>
<dbReference type="EMBL" id="FOHV01000007">
    <property type="protein sequence ID" value="SET01205.1"/>
    <property type="molecule type" value="Genomic_DNA"/>
</dbReference>
<evidence type="ECO:0000256" key="4">
    <source>
        <dbReference type="ARBA" id="ARBA00025596"/>
    </source>
</evidence>
<dbReference type="CDD" id="cd06257">
    <property type="entry name" value="DnaJ"/>
    <property type="match status" value="1"/>
</dbReference>
<dbReference type="InterPro" id="IPR036869">
    <property type="entry name" value="J_dom_sf"/>
</dbReference>
<keyword evidence="3 7" id="KW-0143">Chaperone</keyword>
<gene>
    <name evidence="7" type="primary">hscB</name>
    <name evidence="9" type="ORF">SAMN02583745_01126</name>
</gene>
<dbReference type="PROSITE" id="PS50076">
    <property type="entry name" value="DNAJ_2"/>
    <property type="match status" value="1"/>
</dbReference>
<dbReference type="STRING" id="1123402.SAMN02583745_01126"/>
<accession>A0A1I0B4B0</accession>
<dbReference type="GO" id="GO:0051259">
    <property type="term" value="P:protein complex oligomerization"/>
    <property type="evidence" value="ECO:0007669"/>
    <property type="project" value="InterPro"/>
</dbReference>
<feature type="domain" description="J" evidence="8">
    <location>
        <begin position="2"/>
        <end position="74"/>
    </location>
</feature>
<evidence type="ECO:0000313" key="10">
    <source>
        <dbReference type="Proteomes" id="UP000242642"/>
    </source>
</evidence>
<protein>
    <recommendedName>
        <fullName evidence="2 7">Co-chaperone protein HscB</fullName>
    </recommendedName>
    <alternativeName>
        <fullName evidence="6 7">Hsc20</fullName>
    </alternativeName>
</protein>
<dbReference type="InterPro" id="IPR001623">
    <property type="entry name" value="DnaJ_domain"/>
</dbReference>
<evidence type="ECO:0000259" key="8">
    <source>
        <dbReference type="PROSITE" id="PS50076"/>
    </source>
</evidence>
<dbReference type="SUPFAM" id="SSF46565">
    <property type="entry name" value="Chaperone J-domain"/>
    <property type="match status" value="1"/>
</dbReference>